<accession>A0ABW2HQV5</accession>
<proteinExistence type="predicted"/>
<keyword evidence="2" id="KW-1185">Reference proteome</keyword>
<organism evidence="1 2">
    <name type="scientific">Paractinoplanes rhizophilus</name>
    <dbReference type="NCBI Taxonomy" id="1416877"/>
    <lineage>
        <taxon>Bacteria</taxon>
        <taxon>Bacillati</taxon>
        <taxon>Actinomycetota</taxon>
        <taxon>Actinomycetes</taxon>
        <taxon>Micromonosporales</taxon>
        <taxon>Micromonosporaceae</taxon>
        <taxon>Paractinoplanes</taxon>
    </lineage>
</organism>
<dbReference type="EMBL" id="JBHTBJ010000006">
    <property type="protein sequence ID" value="MFC7274468.1"/>
    <property type="molecule type" value="Genomic_DNA"/>
</dbReference>
<dbReference type="Proteomes" id="UP001596548">
    <property type="component" value="Unassembled WGS sequence"/>
</dbReference>
<protein>
    <submittedName>
        <fullName evidence="1">Uncharacterized protein</fullName>
    </submittedName>
</protein>
<dbReference type="RefSeq" id="WP_378966465.1">
    <property type="nucleotide sequence ID" value="NZ_JBHTBJ010000006.1"/>
</dbReference>
<name>A0ABW2HQV5_9ACTN</name>
<comment type="caution">
    <text evidence="1">The sequence shown here is derived from an EMBL/GenBank/DDBJ whole genome shotgun (WGS) entry which is preliminary data.</text>
</comment>
<gene>
    <name evidence="1" type="ORF">ACFQS1_10795</name>
</gene>
<sequence length="257" mass="27840">MSTTAEIHSASWWAEFEQNCERFDAASVTEALGEAILPGIPSLLLRREGEIATDKVLRHLNRPSSPGPAEMAATAAERLRGTVERIDERSGSQGTEAAYALCRLLEGDWSQAAADAEPLVGSRPLVRAFIAALHLEPFGAELAGRLLNAGHTPATAVRSSLILGRYSWWPSWLQEIVTERVLAGTLDHDTIAALKECAFAELTPTQARMARRLIMGEPRLVETTASRLESLGEHPTATKLRGGDVRTVAFAARLIPV</sequence>
<evidence type="ECO:0000313" key="2">
    <source>
        <dbReference type="Proteomes" id="UP001596548"/>
    </source>
</evidence>
<reference evidence="2" key="1">
    <citation type="journal article" date="2019" name="Int. J. Syst. Evol. Microbiol.">
        <title>The Global Catalogue of Microorganisms (GCM) 10K type strain sequencing project: providing services to taxonomists for standard genome sequencing and annotation.</title>
        <authorList>
            <consortium name="The Broad Institute Genomics Platform"/>
            <consortium name="The Broad Institute Genome Sequencing Center for Infectious Disease"/>
            <person name="Wu L."/>
            <person name="Ma J."/>
        </authorList>
    </citation>
    <scope>NUCLEOTIDE SEQUENCE [LARGE SCALE GENOMIC DNA]</scope>
    <source>
        <strain evidence="2">XZYJT-10</strain>
    </source>
</reference>
<evidence type="ECO:0000313" key="1">
    <source>
        <dbReference type="EMBL" id="MFC7274468.1"/>
    </source>
</evidence>